<evidence type="ECO:0000313" key="1">
    <source>
        <dbReference type="EMBL" id="PKC75161.1"/>
    </source>
</evidence>
<accession>A0A2I1E9A2</accession>
<dbReference type="EMBL" id="LLXH01000029">
    <property type="protein sequence ID" value="PKC75161.1"/>
    <property type="molecule type" value="Genomic_DNA"/>
</dbReference>
<dbReference type="SUPFAM" id="SSF82171">
    <property type="entry name" value="DPP6 N-terminal domain-like"/>
    <property type="match status" value="1"/>
</dbReference>
<comment type="caution">
    <text evidence="1">The sequence shown here is derived from an EMBL/GenBank/DDBJ whole genome shotgun (WGS) entry which is preliminary data.</text>
</comment>
<proteinExistence type="predicted"/>
<dbReference type="VEuPathDB" id="FungiDB:RhiirA1_387509"/>
<dbReference type="Proteomes" id="UP000232688">
    <property type="component" value="Unassembled WGS sequence"/>
</dbReference>
<reference evidence="1 2" key="1">
    <citation type="submission" date="2017-10" db="EMBL/GenBank/DDBJ databases">
        <title>Extensive intraspecific genome diversity in a model arbuscular mycorrhizal fungus.</title>
        <authorList>
            <person name="Chen E.C.H."/>
            <person name="Morin E."/>
            <person name="Baudet D."/>
            <person name="Noel J."/>
            <person name="Ndikumana S."/>
            <person name="Charron P."/>
            <person name="St-Onge C."/>
            <person name="Giorgi J."/>
            <person name="Grigoriev I.V."/>
            <person name="Roux C."/>
            <person name="Martin F.M."/>
            <person name="Corradi N."/>
        </authorList>
    </citation>
    <scope>NUCLEOTIDE SEQUENCE [LARGE SCALE GENOMIC DNA]</scope>
    <source>
        <strain evidence="1 2">A1</strain>
    </source>
</reference>
<gene>
    <name evidence="1" type="ORF">RhiirA1_387509</name>
</gene>
<dbReference type="AlphaFoldDB" id="A0A2I1E9A2"/>
<protein>
    <submittedName>
        <fullName evidence="1">Uncharacterized protein</fullName>
    </submittedName>
</protein>
<reference evidence="1 2" key="2">
    <citation type="submission" date="2017-10" db="EMBL/GenBank/DDBJ databases">
        <title>Genome analyses suggest a sexual origin of heterokaryosis in a supposedly ancient asexual fungus.</title>
        <authorList>
            <person name="Corradi N."/>
            <person name="Sedzielewska K."/>
            <person name="Noel J."/>
            <person name="Charron P."/>
            <person name="Farinelli L."/>
            <person name="Marton T."/>
            <person name="Kruger M."/>
            <person name="Pelin A."/>
            <person name="Brachmann A."/>
            <person name="Corradi N."/>
        </authorList>
    </citation>
    <scope>NUCLEOTIDE SEQUENCE [LARGE SCALE GENOMIC DNA]</scope>
    <source>
        <strain evidence="1 2">A1</strain>
    </source>
</reference>
<sequence length="153" mass="17531">MNFNKISININEDDDNFDKDIDENIINDLKNEIDKIVNKNNIINDDKPIIEVSPNGTYLVTYDPKDHSIVGWNAKEIEEGQLTKSDAPVKVNKVNDSKDQITEISDSKDQITEISNSKIQITEISVSDDKKLAYTVYKDKDNLYYLSKIYLIV</sequence>
<name>A0A2I1E9A2_9GLOM</name>
<organism evidence="1 2">
    <name type="scientific">Rhizophagus irregularis</name>
    <dbReference type="NCBI Taxonomy" id="588596"/>
    <lineage>
        <taxon>Eukaryota</taxon>
        <taxon>Fungi</taxon>
        <taxon>Fungi incertae sedis</taxon>
        <taxon>Mucoromycota</taxon>
        <taxon>Glomeromycotina</taxon>
        <taxon>Glomeromycetes</taxon>
        <taxon>Glomerales</taxon>
        <taxon>Glomeraceae</taxon>
        <taxon>Rhizophagus</taxon>
    </lineage>
</organism>
<dbReference type="OrthoDB" id="10536949at2759"/>
<evidence type="ECO:0000313" key="2">
    <source>
        <dbReference type="Proteomes" id="UP000232688"/>
    </source>
</evidence>